<reference evidence="4" key="1">
    <citation type="submission" date="2017-02" db="UniProtKB">
        <authorList>
            <consortium name="WormBaseParasite"/>
        </authorList>
    </citation>
    <scope>IDENTIFICATION</scope>
</reference>
<accession>A0A0R3PW90</accession>
<evidence type="ECO:0000313" key="3">
    <source>
        <dbReference type="Proteomes" id="UP000267027"/>
    </source>
</evidence>
<evidence type="ECO:0000313" key="2">
    <source>
        <dbReference type="EMBL" id="VDM61975.1"/>
    </source>
</evidence>
<keyword evidence="3" id="KW-1185">Reference proteome</keyword>
<gene>
    <name evidence="2" type="ORF">ACOC_LOCUS10390</name>
</gene>
<dbReference type="EMBL" id="UYYA01004463">
    <property type="protein sequence ID" value="VDM61975.1"/>
    <property type="molecule type" value="Genomic_DNA"/>
</dbReference>
<protein>
    <submittedName>
        <fullName evidence="4">DNA methyltransferase</fullName>
    </submittedName>
</protein>
<evidence type="ECO:0000256" key="1">
    <source>
        <dbReference type="SAM" id="MobiDB-lite"/>
    </source>
</evidence>
<dbReference type="WBParaSite" id="ACOC_0001038901-mRNA-1">
    <property type="protein sequence ID" value="ACOC_0001038901-mRNA-1"/>
    <property type="gene ID" value="ACOC_0001038901"/>
</dbReference>
<sequence>MATGTYLTHLYPEINSLVAGFPDTGVEFLFTFNKRPYCDGEALLSSCTPYFRIQKYPRPRPDEQPLGYPEEDNVL</sequence>
<proteinExistence type="predicted"/>
<evidence type="ECO:0000313" key="4">
    <source>
        <dbReference type="WBParaSite" id="ACOC_0001038901-mRNA-1"/>
    </source>
</evidence>
<dbReference type="AlphaFoldDB" id="A0A0R3PW90"/>
<organism evidence="4">
    <name type="scientific">Angiostrongylus costaricensis</name>
    <name type="common">Nematode worm</name>
    <dbReference type="NCBI Taxonomy" id="334426"/>
    <lineage>
        <taxon>Eukaryota</taxon>
        <taxon>Metazoa</taxon>
        <taxon>Ecdysozoa</taxon>
        <taxon>Nematoda</taxon>
        <taxon>Chromadorea</taxon>
        <taxon>Rhabditida</taxon>
        <taxon>Rhabditina</taxon>
        <taxon>Rhabditomorpha</taxon>
        <taxon>Strongyloidea</taxon>
        <taxon>Metastrongylidae</taxon>
        <taxon>Angiostrongylus</taxon>
    </lineage>
</organism>
<dbReference type="Proteomes" id="UP000267027">
    <property type="component" value="Unassembled WGS sequence"/>
</dbReference>
<name>A0A0R3PW90_ANGCS</name>
<reference evidence="2 3" key="2">
    <citation type="submission" date="2018-11" db="EMBL/GenBank/DDBJ databases">
        <authorList>
            <consortium name="Pathogen Informatics"/>
        </authorList>
    </citation>
    <scope>NUCLEOTIDE SEQUENCE [LARGE SCALE GENOMIC DNA]</scope>
    <source>
        <strain evidence="2 3">Costa Rica</strain>
    </source>
</reference>
<feature type="region of interest" description="Disordered" evidence="1">
    <location>
        <begin position="56"/>
        <end position="75"/>
    </location>
</feature>